<dbReference type="Proteomes" id="UP000237608">
    <property type="component" value="Unassembled WGS sequence"/>
</dbReference>
<evidence type="ECO:0000313" key="1">
    <source>
        <dbReference type="EMBL" id="PQJ75191.1"/>
    </source>
</evidence>
<name>A0A2S7WD52_9FLAO</name>
<reference evidence="1 2" key="1">
    <citation type="submission" date="2016-12" db="EMBL/GenBank/DDBJ databases">
        <title>Trade-off between light-utilization and light-protection in marine flavobacteria.</title>
        <authorList>
            <person name="Kumagai Y."/>
            <person name="Yoshizawa S."/>
            <person name="Kogure K."/>
            <person name="Iwasaki W."/>
        </authorList>
    </citation>
    <scope>NUCLEOTIDE SEQUENCE [LARGE SCALE GENOMIC DNA]</scope>
    <source>
        <strain evidence="1 2">KCTC 22729</strain>
    </source>
</reference>
<dbReference type="RefSeq" id="WP_105046333.1">
    <property type="nucleotide sequence ID" value="NZ_CP150662.1"/>
</dbReference>
<dbReference type="EMBL" id="MSCL01000001">
    <property type="protein sequence ID" value="PQJ75191.1"/>
    <property type="molecule type" value="Genomic_DNA"/>
</dbReference>
<protein>
    <recommendedName>
        <fullName evidence="3">Bacteriocin fulvocin C-related protein</fullName>
    </recommendedName>
</protein>
<comment type="caution">
    <text evidence="1">The sequence shown here is derived from an EMBL/GenBank/DDBJ whole genome shotgun (WGS) entry which is preliminary data.</text>
</comment>
<evidence type="ECO:0000313" key="2">
    <source>
        <dbReference type="Proteomes" id="UP000237608"/>
    </source>
</evidence>
<gene>
    <name evidence="1" type="ORF">BTO13_07995</name>
</gene>
<dbReference type="AlphaFoldDB" id="A0A2S7WD52"/>
<organism evidence="1 2">
    <name type="scientific">Polaribacter gangjinensis</name>
    <dbReference type="NCBI Taxonomy" id="574710"/>
    <lineage>
        <taxon>Bacteria</taxon>
        <taxon>Pseudomonadati</taxon>
        <taxon>Bacteroidota</taxon>
        <taxon>Flavobacteriia</taxon>
        <taxon>Flavobacteriales</taxon>
        <taxon>Flavobacteriaceae</taxon>
    </lineage>
</organism>
<keyword evidence="2" id="KW-1185">Reference proteome</keyword>
<evidence type="ECO:0008006" key="3">
    <source>
        <dbReference type="Google" id="ProtNLM"/>
    </source>
</evidence>
<accession>A0A2S7WD52</accession>
<proteinExistence type="predicted"/>
<dbReference type="OrthoDB" id="1453101at2"/>
<dbReference type="NCBIfam" id="NF033852">
    <property type="entry name" value="fulvocin_rel"/>
    <property type="match status" value="1"/>
</dbReference>
<sequence length="203" mass="23662">MSCTENEAHQFSHNEDINQWVNENKIQLLNFERKEIKELDFEKQKAVMRLLPPEKRRKVWAQKINYILQMNLSEAELNHMKYFAEEFKKIDYKAPISDEFSDELYEKVMIGAKKFNWNEEFIYTAFFTVGDVSYSKLNEDLNSNNLTTEGIDPPCVCRYSASCFGYNNTCHKPDKCTVANTDCGVFGTSTCNGYCTDDIFIPN</sequence>